<protein>
    <submittedName>
        <fullName evidence="1">Uncharacterized protein</fullName>
    </submittedName>
</protein>
<dbReference type="EMBL" id="JACEIK010015887">
    <property type="protein sequence ID" value="MCE3217148.1"/>
    <property type="molecule type" value="Genomic_DNA"/>
</dbReference>
<organism evidence="1 2">
    <name type="scientific">Datura stramonium</name>
    <name type="common">Jimsonweed</name>
    <name type="synonym">Common thornapple</name>
    <dbReference type="NCBI Taxonomy" id="4076"/>
    <lineage>
        <taxon>Eukaryota</taxon>
        <taxon>Viridiplantae</taxon>
        <taxon>Streptophyta</taxon>
        <taxon>Embryophyta</taxon>
        <taxon>Tracheophyta</taxon>
        <taxon>Spermatophyta</taxon>
        <taxon>Magnoliopsida</taxon>
        <taxon>eudicotyledons</taxon>
        <taxon>Gunneridae</taxon>
        <taxon>Pentapetalae</taxon>
        <taxon>asterids</taxon>
        <taxon>lamiids</taxon>
        <taxon>Solanales</taxon>
        <taxon>Solanaceae</taxon>
        <taxon>Solanoideae</taxon>
        <taxon>Datureae</taxon>
        <taxon>Datura</taxon>
    </lineage>
</organism>
<keyword evidence="2" id="KW-1185">Reference proteome</keyword>
<name>A0ABS8X133_DATST</name>
<reference evidence="1 2" key="1">
    <citation type="journal article" date="2021" name="BMC Genomics">
        <title>Datura genome reveals duplications of psychoactive alkaloid biosynthetic genes and high mutation rate following tissue culture.</title>
        <authorList>
            <person name="Rajewski A."/>
            <person name="Carter-House D."/>
            <person name="Stajich J."/>
            <person name="Litt A."/>
        </authorList>
    </citation>
    <scope>NUCLEOTIDE SEQUENCE [LARGE SCALE GENOMIC DNA]</scope>
    <source>
        <strain evidence="1">AR-01</strain>
    </source>
</reference>
<proteinExistence type="predicted"/>
<evidence type="ECO:0000313" key="2">
    <source>
        <dbReference type="Proteomes" id="UP000823775"/>
    </source>
</evidence>
<sequence length="81" mass="9377">ERDLRENMQLEDENHGRDLNGGLIESIADERLVPPAKNDIQVDEQEKINEVNDRGKTYDMEEWKTQQTGDNSMNDVGLFTK</sequence>
<evidence type="ECO:0000313" key="1">
    <source>
        <dbReference type="EMBL" id="MCE3217148.1"/>
    </source>
</evidence>
<feature type="non-terminal residue" evidence="1">
    <location>
        <position position="1"/>
    </location>
</feature>
<gene>
    <name evidence="1" type="ORF">HAX54_010611</name>
</gene>
<dbReference type="Proteomes" id="UP000823775">
    <property type="component" value="Unassembled WGS sequence"/>
</dbReference>
<accession>A0ABS8X133</accession>
<comment type="caution">
    <text evidence="1">The sequence shown here is derived from an EMBL/GenBank/DDBJ whole genome shotgun (WGS) entry which is preliminary data.</text>
</comment>